<protein>
    <submittedName>
        <fullName evidence="1">Uncharacterized protein</fullName>
    </submittedName>
</protein>
<evidence type="ECO:0000313" key="2">
    <source>
        <dbReference type="Proteomes" id="UP000296049"/>
    </source>
</evidence>
<accession>R0M5B6</accession>
<dbReference type="Proteomes" id="UP000296049">
    <property type="component" value="Unassembled WGS sequence"/>
</dbReference>
<feature type="non-terminal residue" evidence="1">
    <location>
        <position position="1"/>
    </location>
</feature>
<dbReference type="EMBL" id="KB742490">
    <property type="protein sequence ID" value="EOB07823.1"/>
    <property type="molecule type" value="Genomic_DNA"/>
</dbReference>
<reference evidence="2" key="1">
    <citation type="journal article" date="2013" name="Nat. Genet.">
        <title>The duck genome and transcriptome provide insight into an avian influenza virus reservoir species.</title>
        <authorList>
            <person name="Huang Y."/>
            <person name="Li Y."/>
            <person name="Burt D.W."/>
            <person name="Chen H."/>
            <person name="Zhang Y."/>
            <person name="Qian W."/>
            <person name="Kim H."/>
            <person name="Gan S."/>
            <person name="Zhao Y."/>
            <person name="Li J."/>
            <person name="Yi K."/>
            <person name="Feng H."/>
            <person name="Zhu P."/>
            <person name="Li B."/>
            <person name="Liu Q."/>
            <person name="Fairley S."/>
            <person name="Magor K.E."/>
            <person name="Du Z."/>
            <person name="Hu X."/>
            <person name="Goodman L."/>
            <person name="Tafer H."/>
            <person name="Vignal A."/>
            <person name="Lee T."/>
            <person name="Kim K.W."/>
            <person name="Sheng Z."/>
            <person name="An Y."/>
            <person name="Searle S."/>
            <person name="Herrero J."/>
            <person name="Groenen M.A."/>
            <person name="Crooijmans R.P."/>
            <person name="Faraut T."/>
            <person name="Cai Q."/>
            <person name="Webster R.G."/>
            <person name="Aldridge J.R."/>
            <person name="Warren W.C."/>
            <person name="Bartschat S."/>
            <person name="Kehr S."/>
            <person name="Marz M."/>
            <person name="Stadler P.F."/>
            <person name="Smith J."/>
            <person name="Kraus R.H."/>
            <person name="Zhao Y."/>
            <person name="Ren L."/>
            <person name="Fei J."/>
            <person name="Morisson M."/>
            <person name="Kaiser P."/>
            <person name="Griffin D.K."/>
            <person name="Rao M."/>
            <person name="Pitel F."/>
            <person name="Wang J."/>
            <person name="Li N."/>
        </authorList>
    </citation>
    <scope>NUCLEOTIDE SEQUENCE [LARGE SCALE GENOMIC DNA]</scope>
</reference>
<proteinExistence type="predicted"/>
<organism evidence="1 2">
    <name type="scientific">Anas platyrhynchos</name>
    <name type="common">Mallard</name>
    <name type="synonym">Anas boschas</name>
    <dbReference type="NCBI Taxonomy" id="8839"/>
    <lineage>
        <taxon>Eukaryota</taxon>
        <taxon>Metazoa</taxon>
        <taxon>Chordata</taxon>
        <taxon>Craniata</taxon>
        <taxon>Vertebrata</taxon>
        <taxon>Euteleostomi</taxon>
        <taxon>Archelosauria</taxon>
        <taxon>Archosauria</taxon>
        <taxon>Dinosauria</taxon>
        <taxon>Saurischia</taxon>
        <taxon>Theropoda</taxon>
        <taxon>Coelurosauria</taxon>
        <taxon>Aves</taxon>
        <taxon>Neognathae</taxon>
        <taxon>Galloanserae</taxon>
        <taxon>Anseriformes</taxon>
        <taxon>Anatidae</taxon>
        <taxon>Anatinae</taxon>
        <taxon>Anas</taxon>
    </lineage>
</organism>
<evidence type="ECO:0000313" key="1">
    <source>
        <dbReference type="EMBL" id="EOB07823.1"/>
    </source>
</evidence>
<gene>
    <name evidence="1" type="ORF">Anapl_03821</name>
</gene>
<sequence length="57" mass="6635">EVFYARKVGEASIAETPSLLHKKARSSWGLDFYTLKWTRYCTQAYFPSRVLQLHAVL</sequence>
<name>R0M5B6_ANAPL</name>
<feature type="non-terminal residue" evidence="1">
    <location>
        <position position="57"/>
    </location>
</feature>
<keyword evidence="2" id="KW-1185">Reference proteome</keyword>
<dbReference type="AlphaFoldDB" id="R0M5B6"/>